<feature type="compositionally biased region" description="Low complexity" evidence="1">
    <location>
        <begin position="139"/>
        <end position="168"/>
    </location>
</feature>
<proteinExistence type="predicted"/>
<dbReference type="AlphaFoldDB" id="A0A9P8TUL0"/>
<protein>
    <recommendedName>
        <fullName evidence="3">DUF7735 domain-containing protein</fullName>
    </recommendedName>
</protein>
<name>A0A9P8TUL0_9HYPO</name>
<feature type="compositionally biased region" description="Polar residues" evidence="1">
    <location>
        <begin position="169"/>
        <end position="184"/>
    </location>
</feature>
<feature type="region of interest" description="Disordered" evidence="1">
    <location>
        <begin position="136"/>
        <end position="193"/>
    </location>
</feature>
<keyword evidence="2" id="KW-0732">Signal</keyword>
<comment type="caution">
    <text evidence="4">The sequence shown here is derived from an EMBL/GenBank/DDBJ whole genome shotgun (WGS) entry which is preliminary data.</text>
</comment>
<accession>A0A9P8TUL0</accession>
<gene>
    <name evidence="4" type="ORF">Trco_007160</name>
</gene>
<dbReference type="Pfam" id="PF24870">
    <property type="entry name" value="DUF7735"/>
    <property type="match status" value="1"/>
</dbReference>
<sequence>MHSNTALLLAFVASASAAVDYMAIPHVRRELNILPRATPASQDSVDDTSKCASEALDFVGSLPTPPPQILSDLTQNPQTDPCDFTVPKSLSAEYSSYEAEVLTWFSSHKSELSSLVSECSDLTSYTSLINVCTSGAGGSSNASGPNTASAVPSSSGSSSPSKSSSASGFNTASTGLSSSPSKTASGAPVPTNAASAHEPGMAFAALAAAGIAALL</sequence>
<evidence type="ECO:0000259" key="3">
    <source>
        <dbReference type="Pfam" id="PF24870"/>
    </source>
</evidence>
<keyword evidence="5" id="KW-1185">Reference proteome</keyword>
<feature type="chain" id="PRO_5040229594" description="DUF7735 domain-containing protein" evidence="2">
    <location>
        <begin position="18"/>
        <end position="215"/>
    </location>
</feature>
<feature type="signal peptide" evidence="2">
    <location>
        <begin position="1"/>
        <end position="17"/>
    </location>
</feature>
<evidence type="ECO:0000313" key="4">
    <source>
        <dbReference type="EMBL" id="KAH6605453.1"/>
    </source>
</evidence>
<organism evidence="4 5">
    <name type="scientific">Trichoderma cornu-damae</name>
    <dbReference type="NCBI Taxonomy" id="654480"/>
    <lineage>
        <taxon>Eukaryota</taxon>
        <taxon>Fungi</taxon>
        <taxon>Dikarya</taxon>
        <taxon>Ascomycota</taxon>
        <taxon>Pezizomycotina</taxon>
        <taxon>Sordariomycetes</taxon>
        <taxon>Hypocreomycetidae</taxon>
        <taxon>Hypocreales</taxon>
        <taxon>Hypocreaceae</taxon>
        <taxon>Trichoderma</taxon>
    </lineage>
</organism>
<evidence type="ECO:0000256" key="1">
    <source>
        <dbReference type="SAM" id="MobiDB-lite"/>
    </source>
</evidence>
<reference evidence="4" key="1">
    <citation type="submission" date="2021-08" db="EMBL/GenBank/DDBJ databases">
        <title>Chromosome-Level Trichoderma cornu-damae using Hi-C Data.</title>
        <authorList>
            <person name="Kim C.S."/>
        </authorList>
    </citation>
    <scope>NUCLEOTIDE SEQUENCE</scope>
    <source>
        <strain evidence="4">KA19-0412C</strain>
    </source>
</reference>
<evidence type="ECO:0000313" key="5">
    <source>
        <dbReference type="Proteomes" id="UP000827724"/>
    </source>
</evidence>
<dbReference type="InterPro" id="IPR056637">
    <property type="entry name" value="DUF7735"/>
</dbReference>
<dbReference type="Proteomes" id="UP000827724">
    <property type="component" value="Unassembled WGS sequence"/>
</dbReference>
<feature type="domain" description="DUF7735" evidence="3">
    <location>
        <begin position="76"/>
        <end position="121"/>
    </location>
</feature>
<evidence type="ECO:0000256" key="2">
    <source>
        <dbReference type="SAM" id="SignalP"/>
    </source>
</evidence>
<dbReference type="EMBL" id="JAIWOZ010000005">
    <property type="protein sequence ID" value="KAH6605453.1"/>
    <property type="molecule type" value="Genomic_DNA"/>
</dbReference>
<dbReference type="OrthoDB" id="3561078at2759"/>